<dbReference type="AlphaFoldDB" id="A0A2Z2M7J9"/>
<keyword evidence="1" id="KW-0472">Membrane</keyword>
<dbReference type="SMART" id="SM00460">
    <property type="entry name" value="TGc"/>
    <property type="match status" value="1"/>
</dbReference>
<dbReference type="InterPro" id="IPR038765">
    <property type="entry name" value="Papain-like_cys_pep_sf"/>
</dbReference>
<dbReference type="Gene3D" id="3.10.620.30">
    <property type="match status" value="1"/>
</dbReference>
<feature type="domain" description="Transglutaminase-like" evidence="2">
    <location>
        <begin position="128"/>
        <end position="196"/>
    </location>
</feature>
<evidence type="ECO:0000313" key="4">
    <source>
        <dbReference type="Proteomes" id="UP000250179"/>
    </source>
</evidence>
<dbReference type="InterPro" id="IPR025403">
    <property type="entry name" value="TgpA-like_C"/>
</dbReference>
<name>A0A2Z2M7J9_THEPR</name>
<dbReference type="Proteomes" id="UP000250179">
    <property type="component" value="Chromosome"/>
</dbReference>
<dbReference type="PANTHER" id="PTHR42736:SF1">
    <property type="entry name" value="PROTEIN-GLUTAMINE GAMMA-GLUTAMYLTRANSFERASE"/>
    <property type="match status" value="1"/>
</dbReference>
<gene>
    <name evidence="3" type="ORF">A3L09_02400</name>
</gene>
<evidence type="ECO:0000256" key="1">
    <source>
        <dbReference type="SAM" id="Phobius"/>
    </source>
</evidence>
<evidence type="ECO:0000259" key="2">
    <source>
        <dbReference type="SMART" id="SM00460"/>
    </source>
</evidence>
<keyword evidence="1" id="KW-0812">Transmembrane</keyword>
<dbReference type="KEGG" id="tprf:A3L09_02400"/>
<evidence type="ECO:0000313" key="3">
    <source>
        <dbReference type="EMBL" id="ASJ02197.1"/>
    </source>
</evidence>
<dbReference type="SUPFAM" id="SSF54001">
    <property type="entry name" value="Cysteine proteinases"/>
    <property type="match status" value="1"/>
</dbReference>
<accession>A0A2Z2M7J9</accession>
<proteinExistence type="predicted"/>
<protein>
    <recommendedName>
        <fullName evidence="2">Transglutaminase-like domain-containing protein</fullName>
    </recommendedName>
</protein>
<keyword evidence="4" id="KW-1185">Reference proteome</keyword>
<dbReference type="Pfam" id="PF01841">
    <property type="entry name" value="Transglut_core"/>
    <property type="match status" value="1"/>
</dbReference>
<organism evidence="3 4">
    <name type="scientific">Thermococcus profundus</name>
    <dbReference type="NCBI Taxonomy" id="49899"/>
    <lineage>
        <taxon>Archaea</taxon>
        <taxon>Methanobacteriati</taxon>
        <taxon>Methanobacteriota</taxon>
        <taxon>Thermococci</taxon>
        <taxon>Thermococcales</taxon>
        <taxon>Thermococcaceae</taxon>
        <taxon>Thermococcus</taxon>
    </lineage>
</organism>
<keyword evidence="1" id="KW-1133">Transmembrane helix</keyword>
<dbReference type="InterPro" id="IPR002931">
    <property type="entry name" value="Transglutaminase-like"/>
</dbReference>
<reference evidence="3 4" key="1">
    <citation type="submission" date="2016-03" db="EMBL/GenBank/DDBJ databases">
        <title>Complete genome sequence of Thermococcus profundus strain DT5432.</title>
        <authorList>
            <person name="Oger P.M."/>
        </authorList>
    </citation>
    <scope>NUCLEOTIDE SEQUENCE [LARGE SCALE GENOMIC DNA]</scope>
    <source>
        <strain evidence="3 4">DT 5432</strain>
    </source>
</reference>
<sequence length="901" mass="99448">MKSLRTINVYYPANLSFILSPLYPRNFSVPVEYNPLLDLYIPKGPLSNYSITYWETERPSSGEYFPAPEGLFKFYMGFPYSLMHLAMAFGAADNPDYENLLALERFFRENFIVSEDSNSDCEGLFDMAFRTRRGSSYDIASAFAVIARMMGFPTRLVAGYRVPASEDYRIVPFSNVTYWPEVEFRNLGWVRFDPVPSSPVVFTEASYDRHFKIRNIQGKVYWDGSLREPPFEIDLERKTVLYLPVWGGTFRYLRLVPGDVGIDVVDLPPFLSPGEEARVRVLLVHGLEFTISSEVPVERKGEYELSIRAPDTPGVYWITFTSKGFSVKFPIVVTDNVTVTVEGYPSEIRAGSNFTVFGRVLWHGQALSGGTVEAVLGLRKGEARYVVGRAEVRNGKYTIHASVPKDIAPGNYWLVVRYLNFPYLGDSDPVVRILPAERITIGSSGLVPAGDFNLTGTAPKDVPIDVLLDGQKVASVVPKNGLFSVPLNASPGDHELKLIPRSGELEPLETKITAVKVNLDMKPYSSMGRDYLKLIGTVEGMKDGKLEIQTPSGKVPVEVKDGRFELNLPVEFPEEGSSGVNTLPLKFLIDGTTIDEKEIALSSGRILPNLPTVVKSNGKFFVALPEGLEGENLKFSMGAFDSSGRSLSGKLGLNLGGKRIELPLKGGIGHLEIPKADFEAPKVNLPSVGDKVPSINLPSPDVSAPIGISGFSPSFGGNFILFLILPFVLLGAVLLVRAGVSGGVPVSLDRLKSLGSPEIELEREVYLPGEKVKVVLSRESDLYVDGKHVGHGRVFSLSLPEGVHTLKAGRRERIVYVLRPKKAVIKLYEDYFLPFAASRGVRVADSTPEEIKAALLSKGLQEGPLSHITRIFELARYGDVELSREEFEEFVEALRSLEVVK</sequence>
<dbReference type="Pfam" id="PF13559">
    <property type="entry name" value="DUF4129"/>
    <property type="match status" value="1"/>
</dbReference>
<dbReference type="InterPro" id="IPR052901">
    <property type="entry name" value="Bact_TGase-like"/>
</dbReference>
<feature type="transmembrane region" description="Helical" evidence="1">
    <location>
        <begin position="719"/>
        <end position="740"/>
    </location>
</feature>
<dbReference type="EMBL" id="CP014862">
    <property type="protein sequence ID" value="ASJ02197.1"/>
    <property type="molecule type" value="Genomic_DNA"/>
</dbReference>
<dbReference type="PANTHER" id="PTHR42736">
    <property type="entry name" value="PROTEIN-GLUTAMINE GAMMA-GLUTAMYLTRANSFERASE"/>
    <property type="match status" value="1"/>
</dbReference>